<evidence type="ECO:0000313" key="3">
    <source>
        <dbReference type="Proteomes" id="UP000268014"/>
    </source>
</evidence>
<feature type="region of interest" description="Disordered" evidence="1">
    <location>
        <begin position="84"/>
        <end position="116"/>
    </location>
</feature>
<gene>
    <name evidence="2" type="ORF">HPLM_LOCUS7935</name>
</gene>
<dbReference type="OMA" id="PEVCIAV"/>
<dbReference type="AlphaFoldDB" id="A0A0N4WBU9"/>
<reference evidence="2 3" key="2">
    <citation type="submission" date="2018-11" db="EMBL/GenBank/DDBJ databases">
        <authorList>
            <consortium name="Pathogen Informatics"/>
        </authorList>
    </citation>
    <scope>NUCLEOTIDE SEQUENCE [LARGE SCALE GENOMIC DNA]</scope>
    <source>
        <strain evidence="2 3">MHpl1</strain>
    </source>
</reference>
<reference evidence="4" key="1">
    <citation type="submission" date="2017-02" db="UniProtKB">
        <authorList>
            <consortium name="WormBaseParasite"/>
        </authorList>
    </citation>
    <scope>IDENTIFICATION</scope>
</reference>
<accession>A0A0N4WBU9</accession>
<protein>
    <submittedName>
        <fullName evidence="4">Ovate family protein</fullName>
    </submittedName>
</protein>
<organism evidence="4">
    <name type="scientific">Haemonchus placei</name>
    <name type="common">Barber's pole worm</name>
    <dbReference type="NCBI Taxonomy" id="6290"/>
    <lineage>
        <taxon>Eukaryota</taxon>
        <taxon>Metazoa</taxon>
        <taxon>Ecdysozoa</taxon>
        <taxon>Nematoda</taxon>
        <taxon>Chromadorea</taxon>
        <taxon>Rhabditida</taxon>
        <taxon>Rhabditina</taxon>
        <taxon>Rhabditomorpha</taxon>
        <taxon>Strongyloidea</taxon>
        <taxon>Trichostrongylidae</taxon>
        <taxon>Haemonchus</taxon>
    </lineage>
</organism>
<name>A0A0N4WBU9_HAEPC</name>
<keyword evidence="3" id="KW-1185">Reference proteome</keyword>
<evidence type="ECO:0000256" key="1">
    <source>
        <dbReference type="SAM" id="MobiDB-lite"/>
    </source>
</evidence>
<dbReference type="WBParaSite" id="HPLM_0000794301-mRNA-1">
    <property type="protein sequence ID" value="HPLM_0000794301-mRNA-1"/>
    <property type="gene ID" value="HPLM_0000794301"/>
</dbReference>
<proteinExistence type="predicted"/>
<sequence length="154" mass="17351">MGGWFSSFLTLRTFLYPSKQLAIHSIANQNPDPFVILSAAAEIAALHRRMEDTLTDCPIVGGQMLQEEAGHSSVNYDDTDLEDSVSSLLRNEKDETSSSDEDALSETSCPRTTQRRRQEMFEMHLKMSENSKNGRMYIGNPEVCIAVSFYYSIK</sequence>
<dbReference type="Proteomes" id="UP000268014">
    <property type="component" value="Unassembled WGS sequence"/>
</dbReference>
<dbReference type="OrthoDB" id="10480705at2759"/>
<dbReference type="EMBL" id="UZAF01016751">
    <property type="protein sequence ID" value="VDO33374.1"/>
    <property type="molecule type" value="Genomic_DNA"/>
</dbReference>
<evidence type="ECO:0000313" key="4">
    <source>
        <dbReference type="WBParaSite" id="HPLM_0000794301-mRNA-1"/>
    </source>
</evidence>
<evidence type="ECO:0000313" key="2">
    <source>
        <dbReference type="EMBL" id="VDO33374.1"/>
    </source>
</evidence>